<dbReference type="Proteomes" id="UP000001876">
    <property type="component" value="Unassembled WGS sequence"/>
</dbReference>
<sequence>MEDSVFAELELAEAAKAVAGVRVRQHVNPLKASLQTQAPAPIWSDVFASTSKPLVVDIGCGGGRFDLMMAKRFPSTNFLGVDIRAPLVERGNSWGAHAGIVDNLHFAECNATISMGAWLKDYAERCDGEVEMVTIQFPDPHFKKKHHKRRVVQTALVRAIAEGLKPGARVFLQSDVKAVSEDMREKFERHGAHLAWAAAGDREGWLDENPLGVPTEREVQTMSSNGRCYRVMLVRNDTPA</sequence>
<keyword evidence="6" id="KW-0819">tRNA processing</keyword>
<dbReference type="GO" id="GO:0008176">
    <property type="term" value="F:tRNA (guanine(46)-N7)-methyltransferase activity"/>
    <property type="evidence" value="ECO:0007669"/>
    <property type="project" value="UniProtKB-EC"/>
</dbReference>
<dbReference type="PROSITE" id="PS51625">
    <property type="entry name" value="SAM_MT_TRMB"/>
    <property type="match status" value="1"/>
</dbReference>
<dbReference type="eggNOG" id="KOG3115">
    <property type="taxonomic scope" value="Eukaryota"/>
</dbReference>
<comment type="catalytic activity">
    <reaction evidence="1">
        <text>guanosine(46) in tRNA + S-adenosyl-L-methionine = N(7)-methylguanosine(46) in tRNA + S-adenosyl-L-homocysteine</text>
        <dbReference type="Rhea" id="RHEA:42708"/>
        <dbReference type="Rhea" id="RHEA-COMP:10188"/>
        <dbReference type="Rhea" id="RHEA-COMP:10189"/>
        <dbReference type="ChEBI" id="CHEBI:57856"/>
        <dbReference type="ChEBI" id="CHEBI:59789"/>
        <dbReference type="ChEBI" id="CHEBI:74269"/>
        <dbReference type="ChEBI" id="CHEBI:74480"/>
        <dbReference type="EC" id="2.1.1.33"/>
    </reaction>
</comment>
<gene>
    <name evidence="7" type="ORF">MICPUCDRAFT_44428</name>
</gene>
<evidence type="ECO:0000256" key="1">
    <source>
        <dbReference type="ARBA" id="ARBA00000142"/>
    </source>
</evidence>
<dbReference type="InterPro" id="IPR029063">
    <property type="entry name" value="SAM-dependent_MTases_sf"/>
</dbReference>
<dbReference type="OMA" id="DPWFKRR"/>
<evidence type="ECO:0000313" key="7">
    <source>
        <dbReference type="EMBL" id="EEH56707.1"/>
    </source>
</evidence>
<dbReference type="KEGG" id="mpp:MICPUCDRAFT_44428"/>
<name>C1MUX0_MICPC</name>
<dbReference type="OrthoDB" id="47276at2759"/>
<dbReference type="GeneID" id="9685015"/>
<dbReference type="PANTHER" id="PTHR23417">
    <property type="entry name" value="3-DEOXY-D-MANNO-OCTULOSONIC-ACID TRANSFERASE/TRNA GUANINE-N 7 - -METHYLTRANSFERASE"/>
    <property type="match status" value="1"/>
</dbReference>
<keyword evidence="4" id="KW-0808">Transferase</keyword>
<dbReference type="Pfam" id="PF02390">
    <property type="entry name" value="Methyltransf_4"/>
    <property type="match status" value="1"/>
</dbReference>
<proteinExistence type="predicted"/>
<dbReference type="NCBIfam" id="TIGR00091">
    <property type="entry name" value="tRNA (guanosine(46)-N7)-methyltransferase TrmB"/>
    <property type="match status" value="1"/>
</dbReference>
<reference evidence="7 8" key="1">
    <citation type="journal article" date="2009" name="Science">
        <title>Green evolution and dynamic adaptations revealed by genomes of the marine picoeukaryotes Micromonas.</title>
        <authorList>
            <person name="Worden A.Z."/>
            <person name="Lee J.H."/>
            <person name="Mock T."/>
            <person name="Rouze P."/>
            <person name="Simmons M.P."/>
            <person name="Aerts A.L."/>
            <person name="Allen A.E."/>
            <person name="Cuvelier M.L."/>
            <person name="Derelle E."/>
            <person name="Everett M.V."/>
            <person name="Foulon E."/>
            <person name="Grimwood J."/>
            <person name="Gundlach H."/>
            <person name="Henrissat B."/>
            <person name="Napoli C."/>
            <person name="McDonald S.M."/>
            <person name="Parker M.S."/>
            <person name="Rombauts S."/>
            <person name="Salamov A."/>
            <person name="Von Dassow P."/>
            <person name="Badger J.H."/>
            <person name="Coutinho P.M."/>
            <person name="Demir E."/>
            <person name="Dubchak I."/>
            <person name="Gentemann C."/>
            <person name="Eikrem W."/>
            <person name="Gready J.E."/>
            <person name="John U."/>
            <person name="Lanier W."/>
            <person name="Lindquist E.A."/>
            <person name="Lucas S."/>
            <person name="Mayer K.F."/>
            <person name="Moreau H."/>
            <person name="Not F."/>
            <person name="Otillar R."/>
            <person name="Panaud O."/>
            <person name="Pangilinan J."/>
            <person name="Paulsen I."/>
            <person name="Piegu B."/>
            <person name="Poliakov A."/>
            <person name="Robbens S."/>
            <person name="Schmutz J."/>
            <person name="Toulza E."/>
            <person name="Wyss T."/>
            <person name="Zelensky A."/>
            <person name="Zhou K."/>
            <person name="Armbrust E.V."/>
            <person name="Bhattacharya D."/>
            <person name="Goodenough U.W."/>
            <person name="Van de Peer Y."/>
            <person name="Grigoriev I.V."/>
        </authorList>
    </citation>
    <scope>NUCLEOTIDE SEQUENCE [LARGE SCALE GENOMIC DNA]</scope>
    <source>
        <strain evidence="7 8">CCMP1545</strain>
    </source>
</reference>
<keyword evidence="5" id="KW-0949">S-adenosyl-L-methionine</keyword>
<evidence type="ECO:0000256" key="5">
    <source>
        <dbReference type="ARBA" id="ARBA00022691"/>
    </source>
</evidence>
<dbReference type="EMBL" id="GG663740">
    <property type="protein sequence ID" value="EEH56707.1"/>
    <property type="molecule type" value="Genomic_DNA"/>
</dbReference>
<dbReference type="PANTHER" id="PTHR23417:SF21">
    <property type="entry name" value="TRNA (GUANINE-N(7)-)-METHYLTRANSFERASE"/>
    <property type="match status" value="1"/>
</dbReference>
<dbReference type="SUPFAM" id="SSF53335">
    <property type="entry name" value="S-adenosyl-L-methionine-dependent methyltransferases"/>
    <property type="match status" value="1"/>
</dbReference>
<dbReference type="STRING" id="564608.C1MUX0"/>
<organism evidence="8">
    <name type="scientific">Micromonas pusilla (strain CCMP1545)</name>
    <name type="common">Picoplanktonic green alga</name>
    <dbReference type="NCBI Taxonomy" id="564608"/>
    <lineage>
        <taxon>Eukaryota</taxon>
        <taxon>Viridiplantae</taxon>
        <taxon>Chlorophyta</taxon>
        <taxon>Mamiellophyceae</taxon>
        <taxon>Mamiellales</taxon>
        <taxon>Mamiellaceae</taxon>
        <taxon>Micromonas</taxon>
    </lineage>
</organism>
<evidence type="ECO:0000256" key="4">
    <source>
        <dbReference type="ARBA" id="ARBA00022679"/>
    </source>
</evidence>
<dbReference type="CDD" id="cd02440">
    <property type="entry name" value="AdoMet_MTases"/>
    <property type="match status" value="1"/>
</dbReference>
<keyword evidence="8" id="KW-1185">Reference proteome</keyword>
<dbReference type="RefSeq" id="XP_003059575.1">
    <property type="nucleotide sequence ID" value="XM_003059529.1"/>
</dbReference>
<protein>
    <recommendedName>
        <fullName evidence="2">tRNA (guanine(46)-N(7))-methyltransferase</fullName>
        <ecNumber evidence="2">2.1.1.33</ecNumber>
    </recommendedName>
</protein>
<evidence type="ECO:0000313" key="8">
    <source>
        <dbReference type="Proteomes" id="UP000001876"/>
    </source>
</evidence>
<evidence type="ECO:0000256" key="3">
    <source>
        <dbReference type="ARBA" id="ARBA00022603"/>
    </source>
</evidence>
<evidence type="ECO:0000256" key="2">
    <source>
        <dbReference type="ARBA" id="ARBA00011977"/>
    </source>
</evidence>
<dbReference type="Gene3D" id="3.40.50.150">
    <property type="entry name" value="Vaccinia Virus protein VP39"/>
    <property type="match status" value="1"/>
</dbReference>
<keyword evidence="3" id="KW-0489">Methyltransferase</keyword>
<dbReference type="AlphaFoldDB" id="C1MUX0"/>
<dbReference type="EC" id="2.1.1.33" evidence="2"/>
<dbReference type="GO" id="GO:0043527">
    <property type="term" value="C:tRNA methyltransferase complex"/>
    <property type="evidence" value="ECO:0007669"/>
    <property type="project" value="TreeGrafter"/>
</dbReference>
<evidence type="ECO:0000256" key="6">
    <source>
        <dbReference type="ARBA" id="ARBA00022694"/>
    </source>
</evidence>
<accession>C1MUX0</accession>
<dbReference type="InterPro" id="IPR003358">
    <property type="entry name" value="tRNA_(Gua-N-7)_MeTrfase_Trmb"/>
</dbReference>